<dbReference type="AlphaFoldDB" id="A0A165C6X6"/>
<dbReference type="Proteomes" id="UP000076842">
    <property type="component" value="Unassembled WGS sequence"/>
</dbReference>
<evidence type="ECO:0000313" key="2">
    <source>
        <dbReference type="EMBL" id="KZT50334.1"/>
    </source>
</evidence>
<feature type="chain" id="PRO_5007855892" description="F-box domain-containing protein" evidence="1">
    <location>
        <begin position="26"/>
        <end position="455"/>
    </location>
</feature>
<dbReference type="InParanoid" id="A0A165C6X6"/>
<keyword evidence="1" id="KW-0732">Signal</keyword>
<evidence type="ECO:0008006" key="4">
    <source>
        <dbReference type="Google" id="ProtNLM"/>
    </source>
</evidence>
<reference evidence="2 3" key="1">
    <citation type="journal article" date="2016" name="Mol. Biol. Evol.">
        <title>Comparative Genomics of Early-Diverging Mushroom-Forming Fungi Provides Insights into the Origins of Lignocellulose Decay Capabilities.</title>
        <authorList>
            <person name="Nagy L.G."/>
            <person name="Riley R."/>
            <person name="Tritt A."/>
            <person name="Adam C."/>
            <person name="Daum C."/>
            <person name="Floudas D."/>
            <person name="Sun H."/>
            <person name="Yadav J.S."/>
            <person name="Pangilinan J."/>
            <person name="Larsson K.H."/>
            <person name="Matsuura K."/>
            <person name="Barry K."/>
            <person name="Labutti K."/>
            <person name="Kuo R."/>
            <person name="Ohm R.A."/>
            <person name="Bhattacharya S.S."/>
            <person name="Shirouzu T."/>
            <person name="Yoshinaga Y."/>
            <person name="Martin F.M."/>
            <person name="Grigoriev I.V."/>
            <person name="Hibbett D.S."/>
        </authorList>
    </citation>
    <scope>NUCLEOTIDE SEQUENCE [LARGE SCALE GENOMIC DNA]</scope>
    <source>
        <strain evidence="2 3">HHB12733</strain>
    </source>
</reference>
<protein>
    <recommendedName>
        <fullName evidence="4">F-box domain-containing protein</fullName>
    </recommendedName>
</protein>
<evidence type="ECO:0000256" key="1">
    <source>
        <dbReference type="SAM" id="SignalP"/>
    </source>
</evidence>
<name>A0A165C6X6_9BASI</name>
<dbReference type="OrthoDB" id="2910544at2759"/>
<feature type="signal peptide" evidence="1">
    <location>
        <begin position="1"/>
        <end position="25"/>
    </location>
</feature>
<gene>
    <name evidence="2" type="ORF">CALCODRAFT_488785</name>
</gene>
<dbReference type="EMBL" id="KV424188">
    <property type="protein sequence ID" value="KZT50334.1"/>
    <property type="molecule type" value="Genomic_DNA"/>
</dbReference>
<accession>A0A165C6X6</accession>
<keyword evidence="3" id="KW-1185">Reference proteome</keyword>
<proteinExistence type="predicted"/>
<evidence type="ECO:0000313" key="3">
    <source>
        <dbReference type="Proteomes" id="UP000076842"/>
    </source>
</evidence>
<sequence>MSTTPPPVPRTGSLLSLLPLELLDAIALLLPKPSLYSLLLVSRTGYATFVRALYRNMDITVSGSENSGTALALIDTLARSERLVLMIKHLRLYLFLNAEGTTRELLLQISRFFQSIPAHRSPIHTFRFSAWLEDWEDPAEQAIVQDLAAVGPTILGSFNALRLPCLHTLILDGALPGLSYLFDARPFLRAHPQLRTIDVSSQFLVPDAEAIPHLTQYTGRPLDVINLCHHGLRPLRALKLWLPSSGCVLAADGDGTGESDELILACLGETKTLTDLRLIPCWPEGTCIDVRGCGQGCMPPALVGRIVQVGKGLTHVELYIGDTLRETLAVLRGLNYLQDLTLHCQREVWDSTSLPPSLLPASAPGSLIVAHDDPDSLLDAEVFPPSGPCSSRALVEEILLPACAQLERAAVEWRGWKRWWGEEVEDGEFADWEMRCAWVVRRGGEAEGARLEEVR</sequence>
<organism evidence="2 3">
    <name type="scientific">Calocera cornea HHB12733</name>
    <dbReference type="NCBI Taxonomy" id="1353952"/>
    <lineage>
        <taxon>Eukaryota</taxon>
        <taxon>Fungi</taxon>
        <taxon>Dikarya</taxon>
        <taxon>Basidiomycota</taxon>
        <taxon>Agaricomycotina</taxon>
        <taxon>Dacrymycetes</taxon>
        <taxon>Dacrymycetales</taxon>
        <taxon>Dacrymycetaceae</taxon>
        <taxon>Calocera</taxon>
    </lineage>
</organism>